<sequence>MTSQKNIDLLLSESERLKTFESWPNEVNGKCTPEKLAQAGFYFLPCEDSPDNVCCIFCTKELDGWEPDDDPLEEHKKHSKTCPYLAMPQPFSMAKLTIKEFMEFMKNVTSQTVENQLKKKEREYQDYAASIEKALKEHVLG</sequence>
<dbReference type="PROSITE" id="PS50143">
    <property type="entry name" value="BIR_REPEAT_2"/>
    <property type="match status" value="1"/>
</dbReference>
<dbReference type="PANTHER" id="PTHR46771:SF5">
    <property type="entry name" value="DETERIN"/>
    <property type="match status" value="1"/>
</dbReference>
<dbReference type="PANTHER" id="PTHR46771">
    <property type="entry name" value="DETERIN"/>
    <property type="match status" value="1"/>
</dbReference>
<dbReference type="SUPFAM" id="SSF57924">
    <property type="entry name" value="Inhibitor of apoptosis (IAP) repeat"/>
    <property type="match status" value="1"/>
</dbReference>
<evidence type="ECO:0000256" key="2">
    <source>
        <dbReference type="ARBA" id="ARBA00022833"/>
    </source>
</evidence>
<dbReference type="InterPro" id="IPR051190">
    <property type="entry name" value="Baculoviral_IAP"/>
</dbReference>
<dbReference type="CDD" id="cd00022">
    <property type="entry name" value="BIR"/>
    <property type="match status" value="1"/>
</dbReference>
<gene>
    <name evidence="4" type="ORF">RRG08_044602</name>
</gene>
<dbReference type="Gene3D" id="1.10.1170.10">
    <property type="entry name" value="Inhibitor Of Apoptosis Protein (2mihbC-IAP-1), Chain A"/>
    <property type="match status" value="1"/>
</dbReference>
<organism evidence="4 5">
    <name type="scientific">Elysia crispata</name>
    <name type="common">lettuce slug</name>
    <dbReference type="NCBI Taxonomy" id="231223"/>
    <lineage>
        <taxon>Eukaryota</taxon>
        <taxon>Metazoa</taxon>
        <taxon>Spiralia</taxon>
        <taxon>Lophotrochozoa</taxon>
        <taxon>Mollusca</taxon>
        <taxon>Gastropoda</taxon>
        <taxon>Heterobranchia</taxon>
        <taxon>Euthyneura</taxon>
        <taxon>Panpulmonata</taxon>
        <taxon>Sacoglossa</taxon>
        <taxon>Placobranchoidea</taxon>
        <taxon>Plakobranchidae</taxon>
        <taxon>Elysia</taxon>
    </lineage>
</organism>
<keyword evidence="1" id="KW-0479">Metal-binding</keyword>
<dbReference type="Proteomes" id="UP001283361">
    <property type="component" value="Unassembled WGS sequence"/>
</dbReference>
<feature type="coiled-coil region" evidence="3">
    <location>
        <begin position="110"/>
        <end position="137"/>
    </location>
</feature>
<reference evidence="4" key="1">
    <citation type="journal article" date="2023" name="G3 (Bethesda)">
        <title>A reference genome for the long-term kleptoplast-retaining sea slug Elysia crispata morphotype clarki.</title>
        <authorList>
            <person name="Eastman K.E."/>
            <person name="Pendleton A.L."/>
            <person name="Shaikh M.A."/>
            <person name="Suttiyut T."/>
            <person name="Ogas R."/>
            <person name="Tomko P."/>
            <person name="Gavelis G."/>
            <person name="Widhalm J.R."/>
            <person name="Wisecaver J.H."/>
        </authorList>
    </citation>
    <scope>NUCLEOTIDE SEQUENCE</scope>
    <source>
        <strain evidence="4">ECLA1</strain>
    </source>
</reference>
<accession>A0AAE1D1P6</accession>
<evidence type="ECO:0008006" key="6">
    <source>
        <dbReference type="Google" id="ProtNLM"/>
    </source>
</evidence>
<name>A0AAE1D1P6_9GAST</name>
<keyword evidence="2" id="KW-0862">Zinc</keyword>
<comment type="caution">
    <text evidence="4">The sequence shown here is derived from an EMBL/GenBank/DDBJ whole genome shotgun (WGS) entry which is preliminary data.</text>
</comment>
<evidence type="ECO:0000313" key="5">
    <source>
        <dbReference type="Proteomes" id="UP001283361"/>
    </source>
</evidence>
<dbReference type="EMBL" id="JAWDGP010005840">
    <property type="protein sequence ID" value="KAK3751024.1"/>
    <property type="molecule type" value="Genomic_DNA"/>
</dbReference>
<dbReference type="InterPro" id="IPR001370">
    <property type="entry name" value="BIR_rpt"/>
</dbReference>
<dbReference type="Pfam" id="PF00653">
    <property type="entry name" value="BIR"/>
    <property type="match status" value="1"/>
</dbReference>
<keyword evidence="3" id="KW-0175">Coiled coil</keyword>
<dbReference type="GO" id="GO:0046872">
    <property type="term" value="F:metal ion binding"/>
    <property type="evidence" value="ECO:0007669"/>
    <property type="project" value="UniProtKB-KW"/>
</dbReference>
<evidence type="ECO:0000313" key="4">
    <source>
        <dbReference type="EMBL" id="KAK3751024.1"/>
    </source>
</evidence>
<keyword evidence="5" id="KW-1185">Reference proteome</keyword>
<evidence type="ECO:0000256" key="3">
    <source>
        <dbReference type="SAM" id="Coils"/>
    </source>
</evidence>
<protein>
    <recommendedName>
        <fullName evidence="6">Survivin</fullName>
    </recommendedName>
</protein>
<proteinExistence type="predicted"/>
<dbReference type="AlphaFoldDB" id="A0AAE1D1P6"/>
<dbReference type="SMART" id="SM00238">
    <property type="entry name" value="BIR"/>
    <property type="match status" value="1"/>
</dbReference>
<evidence type="ECO:0000256" key="1">
    <source>
        <dbReference type="ARBA" id="ARBA00022723"/>
    </source>
</evidence>